<evidence type="ECO:0000256" key="7">
    <source>
        <dbReference type="ARBA" id="ARBA00023136"/>
    </source>
</evidence>
<dbReference type="Pfam" id="PF00231">
    <property type="entry name" value="ATP-synt"/>
    <property type="match status" value="1"/>
</dbReference>
<evidence type="ECO:0000256" key="6">
    <source>
        <dbReference type="ARBA" id="ARBA00023065"/>
    </source>
</evidence>
<evidence type="ECO:0000256" key="8">
    <source>
        <dbReference type="ARBA" id="ARBA00023196"/>
    </source>
</evidence>
<dbReference type="GO" id="GO:0046933">
    <property type="term" value="F:proton-transporting ATP synthase activity, rotational mechanism"/>
    <property type="evidence" value="ECO:0007669"/>
    <property type="project" value="UniProtKB-UniRule"/>
</dbReference>
<keyword evidence="6 10" id="KW-0406">Ion transport</keyword>
<keyword evidence="9 10" id="KW-0066">ATP synthesis</keyword>
<evidence type="ECO:0000313" key="12">
    <source>
        <dbReference type="Proteomes" id="UP000293377"/>
    </source>
</evidence>
<name>A0A4Q6I8L9_9RICK</name>
<dbReference type="SUPFAM" id="SSF52943">
    <property type="entry name" value="ATP synthase (F1-ATPase), gamma subunit"/>
    <property type="match status" value="1"/>
</dbReference>
<dbReference type="GO" id="GO:0005886">
    <property type="term" value="C:plasma membrane"/>
    <property type="evidence" value="ECO:0007669"/>
    <property type="project" value="UniProtKB-SubCell"/>
</dbReference>
<dbReference type="PANTHER" id="PTHR11693">
    <property type="entry name" value="ATP SYNTHASE GAMMA CHAIN"/>
    <property type="match status" value="1"/>
</dbReference>
<evidence type="ECO:0000256" key="1">
    <source>
        <dbReference type="ARBA" id="ARBA00003456"/>
    </source>
</evidence>
<keyword evidence="4 10" id="KW-0813">Transport</keyword>
<keyword evidence="12" id="KW-1185">Reference proteome</keyword>
<dbReference type="InterPro" id="IPR035968">
    <property type="entry name" value="ATP_synth_F1_ATPase_gsu"/>
</dbReference>
<evidence type="ECO:0000256" key="5">
    <source>
        <dbReference type="ARBA" id="ARBA00022781"/>
    </source>
</evidence>
<keyword evidence="7 10" id="KW-0472">Membrane</keyword>
<evidence type="ECO:0000256" key="9">
    <source>
        <dbReference type="ARBA" id="ARBA00023310"/>
    </source>
</evidence>
<dbReference type="Gene3D" id="1.10.287.80">
    <property type="entry name" value="ATP synthase, gamma subunit, helix hairpin domain"/>
    <property type="match status" value="1"/>
</dbReference>
<dbReference type="STRING" id="1242993.ehr_00851"/>
<organism evidence="11 12">
    <name type="scientific">Ehrlichia minasensis</name>
    <dbReference type="NCBI Taxonomy" id="1242993"/>
    <lineage>
        <taxon>Bacteria</taxon>
        <taxon>Pseudomonadati</taxon>
        <taxon>Pseudomonadota</taxon>
        <taxon>Alphaproteobacteria</taxon>
        <taxon>Rickettsiales</taxon>
        <taxon>Anaplasmataceae</taxon>
        <taxon>Ehrlichia</taxon>
    </lineage>
</organism>
<dbReference type="AlphaFoldDB" id="A0A4Q6I8L9"/>
<dbReference type="EMBL" id="QOHL01000002">
    <property type="protein sequence ID" value="RZB12999.1"/>
    <property type="molecule type" value="Genomic_DNA"/>
</dbReference>
<comment type="subcellular location">
    <subcellularLocation>
        <location evidence="10">Cell membrane</location>
        <topology evidence="10">Peripheral membrane protein</topology>
    </subcellularLocation>
    <subcellularLocation>
        <location evidence="2">Membrane</location>
        <topology evidence="2">Peripheral membrane protein</topology>
    </subcellularLocation>
</comment>
<sequence length="281" mass="32264">MANLKALLLRIKSVKSIQKTTKVMQMISAAKLHKVQQKLENARKHLLEINDVVDSVAKDNVSDVFSEYKKEKVLLIVMSSDRGLCGNFNNLIVKFTKSYIESLENNDKEVKLLFFGKKAYDMMYSQYSDKVLNVLPDVKSITNFLYFKLFVYSSGVNFEKFDNVVVLFNKFYNTVLQKPSAQELIPCNIEMSVSLKEMYQYEPTYVDVISTISLGYILNLMYIAFLENSASEHCSRMIAMESANRNTKDMLNKLALEYNRSRQASITTDLIEIISGFESLN</sequence>
<reference evidence="11 12" key="1">
    <citation type="submission" date="2018-06" db="EMBL/GenBank/DDBJ databases">
        <title>Complete Genome Sequence of Ehrlichia minasensis Isolated From Cattle.</title>
        <authorList>
            <person name="Aguiar D.M."/>
            <person name="Araujo J.P.A.Jr."/>
            <person name="Nakazato L."/>
            <person name="Bard E."/>
            <person name="Cabezas-Cruz A."/>
        </authorList>
    </citation>
    <scope>NUCLEOTIDE SEQUENCE [LARGE SCALE GENOMIC DNA]</scope>
    <source>
        <strain evidence="11 12">B11</strain>
    </source>
</reference>
<dbReference type="Proteomes" id="UP000293377">
    <property type="component" value="Unassembled WGS sequence"/>
</dbReference>
<dbReference type="PRINTS" id="PR00126">
    <property type="entry name" value="ATPASEGAMMA"/>
</dbReference>
<dbReference type="GO" id="GO:0045259">
    <property type="term" value="C:proton-transporting ATP synthase complex"/>
    <property type="evidence" value="ECO:0007669"/>
    <property type="project" value="UniProtKB-KW"/>
</dbReference>
<dbReference type="CDD" id="cd12151">
    <property type="entry name" value="F1-ATPase_gamma"/>
    <property type="match status" value="1"/>
</dbReference>
<dbReference type="HAMAP" id="MF_00815">
    <property type="entry name" value="ATP_synth_gamma_bact"/>
    <property type="match status" value="1"/>
</dbReference>
<comment type="caution">
    <text evidence="11">The sequence shown here is derived from an EMBL/GenBank/DDBJ whole genome shotgun (WGS) entry which is preliminary data.</text>
</comment>
<protein>
    <recommendedName>
        <fullName evidence="10">ATP synthase gamma chain</fullName>
    </recommendedName>
    <alternativeName>
        <fullName evidence="10">ATP synthase F1 sector gamma subunit</fullName>
    </alternativeName>
    <alternativeName>
        <fullName evidence="10">F-ATPase gamma subunit</fullName>
    </alternativeName>
</protein>
<comment type="function">
    <text evidence="1 10">Produces ATP from ADP in the presence of a proton gradient across the membrane. The gamma chain is believed to be important in regulating ATPase activity and the flow of protons through the CF(0) complex.</text>
</comment>
<dbReference type="GO" id="GO:0042777">
    <property type="term" value="P:proton motive force-driven plasma membrane ATP synthesis"/>
    <property type="evidence" value="ECO:0007669"/>
    <property type="project" value="UniProtKB-UniRule"/>
</dbReference>
<evidence type="ECO:0000256" key="4">
    <source>
        <dbReference type="ARBA" id="ARBA00022448"/>
    </source>
</evidence>
<gene>
    <name evidence="10" type="primary">atpG</name>
    <name evidence="11" type="ORF">DRF75_00705</name>
</gene>
<dbReference type="InterPro" id="IPR000131">
    <property type="entry name" value="ATP_synth_F1_gsu"/>
</dbReference>
<evidence type="ECO:0000256" key="3">
    <source>
        <dbReference type="ARBA" id="ARBA00007681"/>
    </source>
</evidence>
<evidence type="ECO:0000313" key="11">
    <source>
        <dbReference type="EMBL" id="RZB12999.1"/>
    </source>
</evidence>
<dbReference type="NCBIfam" id="TIGR01146">
    <property type="entry name" value="ATPsyn_F1gamma"/>
    <property type="match status" value="1"/>
</dbReference>
<dbReference type="PANTHER" id="PTHR11693:SF22">
    <property type="entry name" value="ATP SYNTHASE SUBUNIT GAMMA, MITOCHONDRIAL"/>
    <property type="match status" value="1"/>
</dbReference>
<dbReference type="RefSeq" id="WP_129992492.1">
    <property type="nucleotide sequence ID" value="NZ_QOHL01000002.1"/>
</dbReference>
<dbReference type="GO" id="GO:0005524">
    <property type="term" value="F:ATP binding"/>
    <property type="evidence" value="ECO:0007669"/>
    <property type="project" value="UniProtKB-UniRule"/>
</dbReference>
<dbReference type="Gene3D" id="3.40.1380.10">
    <property type="match status" value="1"/>
</dbReference>
<comment type="subunit">
    <text evidence="10">F-type ATPases have 2 components, CF(1) - the catalytic core - and CF(0) - the membrane proton channel. CF(1) has five subunits: alpha(3), beta(3), gamma(1), delta(1), epsilon(1). CF(0) has three main subunits: a, b and c.</text>
</comment>
<proteinExistence type="inferred from homology"/>
<evidence type="ECO:0000256" key="2">
    <source>
        <dbReference type="ARBA" id="ARBA00004170"/>
    </source>
</evidence>
<keyword evidence="5 10" id="KW-0375">Hydrogen ion transport</keyword>
<keyword evidence="8 10" id="KW-0139">CF(1)</keyword>
<accession>A0A4Q6I8L9</accession>
<comment type="similarity">
    <text evidence="3 10">Belongs to the ATPase gamma chain family.</text>
</comment>
<evidence type="ECO:0000256" key="10">
    <source>
        <dbReference type="HAMAP-Rule" id="MF_00815"/>
    </source>
</evidence>
<keyword evidence="10" id="KW-1003">Cell membrane</keyword>